<evidence type="ECO:0000256" key="7">
    <source>
        <dbReference type="ARBA" id="ARBA00051712"/>
    </source>
</evidence>
<reference evidence="10 11" key="1">
    <citation type="submission" date="2016-11" db="EMBL/GenBank/DDBJ databases">
        <authorList>
            <person name="Varghese N."/>
            <person name="Submissions S."/>
        </authorList>
    </citation>
    <scope>NUCLEOTIDE SEQUENCE [LARGE SCALE GENOMIC DNA]</scope>
    <source>
        <strain evidence="10 11">DSM 20664</strain>
    </source>
</reference>
<feature type="active site" description="Proton donor" evidence="8">
    <location>
        <position position="74"/>
    </location>
</feature>
<comment type="caution">
    <text evidence="10">The sequence shown here is derived from an EMBL/GenBank/DDBJ whole genome shotgun (WGS) entry which is preliminary data.</text>
</comment>
<comment type="similarity">
    <text evidence="2 8">Belongs to the diaminopimelate epimerase family.</text>
</comment>
<protein>
    <recommendedName>
        <fullName evidence="3 8">Diaminopimelate epimerase</fullName>
        <shortName evidence="8">DAP epimerase</shortName>
        <ecNumber evidence="3 8">5.1.1.7</ecNumber>
    </recommendedName>
    <alternativeName>
        <fullName evidence="8">PLP-independent amino acid racemase</fullName>
    </alternativeName>
</protein>
<comment type="pathway">
    <text evidence="1 8">Amino-acid biosynthesis; L-lysine biosynthesis via DAP pathway; DL-2,6-diaminopimelate from LL-2,6-diaminopimelate: step 1/1.</text>
</comment>
<dbReference type="EMBL" id="FSQZ01000001">
    <property type="protein sequence ID" value="SIN67601.1"/>
    <property type="molecule type" value="Genomic_DNA"/>
</dbReference>
<name>A0ABY1JD52_9BACT</name>
<dbReference type="Proteomes" id="UP000185093">
    <property type="component" value="Unassembled WGS sequence"/>
</dbReference>
<gene>
    <name evidence="8" type="primary">dapF</name>
    <name evidence="10" type="ORF">SAMN05444368_1078</name>
</gene>
<dbReference type="InterPro" id="IPR001653">
    <property type="entry name" value="DAP_epimerase_DapF"/>
</dbReference>
<dbReference type="PANTHER" id="PTHR31689:SF0">
    <property type="entry name" value="DIAMINOPIMELATE EPIMERASE"/>
    <property type="match status" value="1"/>
</dbReference>
<dbReference type="SUPFAM" id="SSF54506">
    <property type="entry name" value="Diaminopimelate epimerase-like"/>
    <property type="match status" value="2"/>
</dbReference>
<evidence type="ECO:0000256" key="1">
    <source>
        <dbReference type="ARBA" id="ARBA00005196"/>
    </source>
</evidence>
<keyword evidence="5 8" id="KW-0457">Lysine biosynthesis</keyword>
<evidence type="ECO:0000313" key="11">
    <source>
        <dbReference type="Proteomes" id="UP000185093"/>
    </source>
</evidence>
<dbReference type="PANTHER" id="PTHR31689">
    <property type="entry name" value="DIAMINOPIMELATE EPIMERASE, CHLOROPLASTIC"/>
    <property type="match status" value="1"/>
</dbReference>
<feature type="site" description="Could be important to modulate the pK values of the two catalytic cysteine residues" evidence="8">
    <location>
        <position position="200"/>
    </location>
</feature>
<keyword evidence="4 8" id="KW-0028">Amino-acid biosynthesis</keyword>
<dbReference type="Gene3D" id="3.10.310.10">
    <property type="entry name" value="Diaminopimelate Epimerase, Chain A, domain 1"/>
    <property type="match status" value="2"/>
</dbReference>
<evidence type="ECO:0000256" key="4">
    <source>
        <dbReference type="ARBA" id="ARBA00022605"/>
    </source>
</evidence>
<evidence type="ECO:0000256" key="5">
    <source>
        <dbReference type="ARBA" id="ARBA00023154"/>
    </source>
</evidence>
<organism evidence="10 11">
    <name type="scientific">Acetomicrobium flavidum</name>
    <dbReference type="NCBI Taxonomy" id="49896"/>
    <lineage>
        <taxon>Bacteria</taxon>
        <taxon>Thermotogati</taxon>
        <taxon>Synergistota</taxon>
        <taxon>Synergistia</taxon>
        <taxon>Synergistales</taxon>
        <taxon>Acetomicrobiaceae</taxon>
        <taxon>Acetomicrobium</taxon>
    </lineage>
</organism>
<comment type="subcellular location">
    <subcellularLocation>
        <location evidence="8">Cytoplasm</location>
    </subcellularLocation>
</comment>
<feature type="binding site" evidence="8">
    <location>
        <begin position="211"/>
        <end position="212"/>
    </location>
    <ligand>
        <name>substrate</name>
    </ligand>
</feature>
<feature type="active site" evidence="9">
    <location>
        <position position="74"/>
    </location>
</feature>
<dbReference type="InterPro" id="IPR018510">
    <property type="entry name" value="DAP_epimerase_AS"/>
</dbReference>
<feature type="site" description="Could be important to modulate the pK values of the two catalytic cysteine residues" evidence="8">
    <location>
        <position position="148"/>
    </location>
</feature>
<dbReference type="NCBIfam" id="TIGR00652">
    <property type="entry name" value="DapF"/>
    <property type="match status" value="1"/>
</dbReference>
<evidence type="ECO:0000256" key="8">
    <source>
        <dbReference type="HAMAP-Rule" id="MF_00197"/>
    </source>
</evidence>
<keyword evidence="11" id="KW-1185">Reference proteome</keyword>
<keyword evidence="6 8" id="KW-0413">Isomerase</keyword>
<evidence type="ECO:0000256" key="2">
    <source>
        <dbReference type="ARBA" id="ARBA00010219"/>
    </source>
</evidence>
<sequence length="280" mass="30610">MIPFVKAHGNGNDFIIIEDEDGRYDDLELVDLARKVCRRRVSLGADGLLVLGSSKDFDFSMRLFNADGSEGEMCGNGARCIARYAFERGHAKSDMTFETKAGPVSAQVSPPFVTIGMGKIDLKRVKRAKIKAFERDVTYIALHVGVPHCVLFMDGFYNISRDELLQLARSLRKEGVVFDEGANVNFVEVKENHLIAMTYERGVEDFTLSCGTGAIACSLASHLLCGTPLSIDVKNPGGINRVTLEIAPNDTAEASLTGKALVVATGNLTEEALMADYHWR</sequence>
<dbReference type="EC" id="5.1.1.7" evidence="3 8"/>
<feature type="binding site" evidence="8">
    <location>
        <position position="12"/>
    </location>
    <ligand>
        <name>substrate</name>
    </ligand>
</feature>
<dbReference type="HAMAP" id="MF_00197">
    <property type="entry name" value="DAP_epimerase"/>
    <property type="match status" value="1"/>
</dbReference>
<evidence type="ECO:0000256" key="3">
    <source>
        <dbReference type="ARBA" id="ARBA00013080"/>
    </source>
</evidence>
<comment type="catalytic activity">
    <reaction evidence="7 8">
        <text>(2S,6S)-2,6-diaminopimelate = meso-2,6-diaminopimelate</text>
        <dbReference type="Rhea" id="RHEA:15393"/>
        <dbReference type="ChEBI" id="CHEBI:57609"/>
        <dbReference type="ChEBI" id="CHEBI:57791"/>
        <dbReference type="EC" id="5.1.1.7"/>
    </reaction>
</comment>
<accession>A0ABY1JD52</accession>
<dbReference type="RefSeq" id="WP_084532235.1">
    <property type="nucleotide sequence ID" value="NZ_FSQZ01000001.1"/>
</dbReference>
<comment type="subunit">
    <text evidence="8">Homodimer.</text>
</comment>
<comment type="function">
    <text evidence="8">Catalyzes the stereoinversion of LL-2,6-diaminopimelate (L,L-DAP) to meso-diaminopimelate (meso-DAP), a precursor of L-lysine and an essential component of the bacterial peptidoglycan.</text>
</comment>
<evidence type="ECO:0000313" key="10">
    <source>
        <dbReference type="EMBL" id="SIN67601.1"/>
    </source>
</evidence>
<keyword evidence="8" id="KW-0963">Cytoplasm</keyword>
<dbReference type="PROSITE" id="PS01326">
    <property type="entry name" value="DAP_EPIMERASE"/>
    <property type="match status" value="1"/>
</dbReference>
<evidence type="ECO:0000256" key="6">
    <source>
        <dbReference type="ARBA" id="ARBA00023235"/>
    </source>
</evidence>
<feature type="binding site" evidence="8">
    <location>
        <begin position="200"/>
        <end position="201"/>
    </location>
    <ligand>
        <name>substrate</name>
    </ligand>
</feature>
<feature type="active site" description="Proton acceptor" evidence="8">
    <location>
        <position position="210"/>
    </location>
</feature>
<dbReference type="Pfam" id="PF01678">
    <property type="entry name" value="DAP_epimerase"/>
    <property type="match status" value="2"/>
</dbReference>
<comment type="caution">
    <text evidence="8">Lacks conserved residue(s) required for the propagation of feature annotation.</text>
</comment>
<proteinExistence type="inferred from homology"/>
<feature type="binding site" evidence="8">
    <location>
        <begin position="75"/>
        <end position="76"/>
    </location>
    <ligand>
        <name>substrate</name>
    </ligand>
</feature>
<evidence type="ECO:0000256" key="9">
    <source>
        <dbReference type="PROSITE-ProRule" id="PRU10125"/>
    </source>
</evidence>
<feature type="binding site" evidence="8">
    <location>
        <position position="65"/>
    </location>
    <ligand>
        <name>substrate</name>
    </ligand>
</feature>
<feature type="binding site" evidence="8">
    <location>
        <position position="183"/>
    </location>
    <ligand>
        <name>substrate</name>
    </ligand>
</feature>